<organism evidence="1 2">
    <name type="scientific">Pleurodeles waltl</name>
    <name type="common">Iberian ribbed newt</name>
    <dbReference type="NCBI Taxonomy" id="8319"/>
    <lineage>
        <taxon>Eukaryota</taxon>
        <taxon>Metazoa</taxon>
        <taxon>Chordata</taxon>
        <taxon>Craniata</taxon>
        <taxon>Vertebrata</taxon>
        <taxon>Euteleostomi</taxon>
        <taxon>Amphibia</taxon>
        <taxon>Batrachia</taxon>
        <taxon>Caudata</taxon>
        <taxon>Salamandroidea</taxon>
        <taxon>Salamandridae</taxon>
        <taxon>Pleurodelinae</taxon>
        <taxon>Pleurodeles</taxon>
    </lineage>
</organism>
<comment type="caution">
    <text evidence="1">The sequence shown here is derived from an EMBL/GenBank/DDBJ whole genome shotgun (WGS) entry which is preliminary data.</text>
</comment>
<gene>
    <name evidence="1" type="ORF">NDU88_004277</name>
</gene>
<protein>
    <submittedName>
        <fullName evidence="1">Uncharacterized protein</fullName>
    </submittedName>
</protein>
<reference evidence="1" key="1">
    <citation type="journal article" date="2022" name="bioRxiv">
        <title>Sequencing and chromosome-scale assembly of the giantPleurodeles waltlgenome.</title>
        <authorList>
            <person name="Brown T."/>
            <person name="Elewa A."/>
            <person name="Iarovenko S."/>
            <person name="Subramanian E."/>
            <person name="Araus A.J."/>
            <person name="Petzold A."/>
            <person name="Susuki M."/>
            <person name="Suzuki K.-i.T."/>
            <person name="Hayashi T."/>
            <person name="Toyoda A."/>
            <person name="Oliveira C."/>
            <person name="Osipova E."/>
            <person name="Leigh N.D."/>
            <person name="Simon A."/>
            <person name="Yun M.H."/>
        </authorList>
    </citation>
    <scope>NUCLEOTIDE SEQUENCE</scope>
    <source>
        <strain evidence="1">20211129_DDA</strain>
        <tissue evidence="1">Liver</tissue>
    </source>
</reference>
<evidence type="ECO:0000313" key="1">
    <source>
        <dbReference type="EMBL" id="KAJ1208894.1"/>
    </source>
</evidence>
<dbReference type="Proteomes" id="UP001066276">
    <property type="component" value="Chromosome 1_2"/>
</dbReference>
<dbReference type="AlphaFoldDB" id="A0AAV7W4I0"/>
<evidence type="ECO:0000313" key="2">
    <source>
        <dbReference type="Proteomes" id="UP001066276"/>
    </source>
</evidence>
<accession>A0AAV7W4I0</accession>
<proteinExistence type="predicted"/>
<dbReference type="EMBL" id="JANPWB010000002">
    <property type="protein sequence ID" value="KAJ1208894.1"/>
    <property type="molecule type" value="Genomic_DNA"/>
</dbReference>
<keyword evidence="2" id="KW-1185">Reference proteome</keyword>
<sequence length="156" mass="17768">MPGGRSSSKHSGKLARQLLFSEALQHSWTSPSVPEVHPLVQPRTMTDQVQKTTRDRILQEISVVGRRVEWMGSMMASLTEETKLMYLDIAGFQSQVTSLEQRVMTVEAHAISSPDREQELLYLRSKLIDLEDMSCRDKIRFLGFRKTSKEQTSTPS</sequence>
<name>A0AAV7W4I0_PLEWA</name>